<proteinExistence type="inferred from homology"/>
<evidence type="ECO:0000256" key="10">
    <source>
        <dbReference type="ARBA" id="ARBA00023224"/>
    </source>
</evidence>
<feature type="transmembrane region" description="Helical" evidence="11">
    <location>
        <begin position="131"/>
        <end position="152"/>
    </location>
</feature>
<dbReference type="Proteomes" id="UP000694846">
    <property type="component" value="Unplaced"/>
</dbReference>
<dbReference type="RefSeq" id="XP_025414807.1">
    <property type="nucleotide sequence ID" value="XM_025559022.1"/>
</dbReference>
<evidence type="ECO:0000313" key="13">
    <source>
        <dbReference type="Proteomes" id="UP000694846"/>
    </source>
</evidence>
<keyword evidence="7 11" id="KW-0472">Membrane</keyword>
<dbReference type="PANTHER" id="PTHR11866:SF16">
    <property type="entry name" value="PROSTAGLANDIN E2 RECEPTOR EP4 SUBTYPE-LIKE PROTEIN"/>
    <property type="match status" value="1"/>
</dbReference>
<accession>A0A8B8FVG0</accession>
<feature type="transmembrane region" description="Helical" evidence="11">
    <location>
        <begin position="224"/>
        <end position="246"/>
    </location>
</feature>
<evidence type="ECO:0000256" key="7">
    <source>
        <dbReference type="ARBA" id="ARBA00023136"/>
    </source>
</evidence>
<evidence type="ECO:0000256" key="5">
    <source>
        <dbReference type="ARBA" id="ARBA00022989"/>
    </source>
</evidence>
<dbReference type="InterPro" id="IPR017452">
    <property type="entry name" value="GPCR_Rhodpsn_7TM"/>
</dbReference>
<feature type="domain" description="G-protein coupled receptors family 1 profile" evidence="12">
    <location>
        <begin position="24"/>
        <end position="278"/>
    </location>
</feature>
<keyword evidence="5 11" id="KW-1133">Transmembrane helix</keyword>
<keyword evidence="8" id="KW-0675">Receptor</keyword>
<gene>
    <name evidence="14" type="primary">LOC112686639</name>
</gene>
<dbReference type="GO" id="GO:0007204">
    <property type="term" value="P:positive regulation of cytosolic calcium ion concentration"/>
    <property type="evidence" value="ECO:0007669"/>
    <property type="project" value="TreeGrafter"/>
</dbReference>
<evidence type="ECO:0000256" key="6">
    <source>
        <dbReference type="ARBA" id="ARBA00023040"/>
    </source>
</evidence>
<dbReference type="AlphaFoldDB" id="A0A8B8FVG0"/>
<dbReference type="OrthoDB" id="5959154at2759"/>
<evidence type="ECO:0000256" key="4">
    <source>
        <dbReference type="ARBA" id="ARBA00022692"/>
    </source>
</evidence>
<keyword evidence="10" id="KW-0807">Transducer</keyword>
<keyword evidence="9" id="KW-0325">Glycoprotein</keyword>
<comment type="similarity">
    <text evidence="2">Belongs to the G-protein coupled receptor 1 family.</text>
</comment>
<keyword evidence="13" id="KW-1185">Reference proteome</keyword>
<evidence type="ECO:0000256" key="9">
    <source>
        <dbReference type="ARBA" id="ARBA00023180"/>
    </source>
</evidence>
<dbReference type="CDD" id="cd00637">
    <property type="entry name" value="7tm_classA_rhodopsin-like"/>
    <property type="match status" value="1"/>
</dbReference>
<dbReference type="PROSITE" id="PS50262">
    <property type="entry name" value="G_PROTEIN_RECEP_F1_2"/>
    <property type="match status" value="1"/>
</dbReference>
<evidence type="ECO:0000256" key="3">
    <source>
        <dbReference type="ARBA" id="ARBA00022475"/>
    </source>
</evidence>
<dbReference type="Gene3D" id="1.20.1070.10">
    <property type="entry name" value="Rhodopsin 7-helix transmembrane proteins"/>
    <property type="match status" value="1"/>
</dbReference>
<dbReference type="SUPFAM" id="SSF81321">
    <property type="entry name" value="Family A G protein-coupled receptor-like"/>
    <property type="match status" value="1"/>
</dbReference>
<keyword evidence="3" id="KW-1003">Cell membrane</keyword>
<dbReference type="Pfam" id="PF00001">
    <property type="entry name" value="7tm_1"/>
    <property type="match status" value="1"/>
</dbReference>
<dbReference type="GO" id="GO:0004930">
    <property type="term" value="F:G protein-coupled receptor activity"/>
    <property type="evidence" value="ECO:0007669"/>
    <property type="project" value="UniProtKB-KW"/>
</dbReference>
<evidence type="ECO:0000259" key="12">
    <source>
        <dbReference type="PROSITE" id="PS50262"/>
    </source>
</evidence>
<evidence type="ECO:0000313" key="14">
    <source>
        <dbReference type="RefSeq" id="XP_025414807.1"/>
    </source>
</evidence>
<dbReference type="GO" id="GO:0007189">
    <property type="term" value="P:adenylate cyclase-activating G protein-coupled receptor signaling pathway"/>
    <property type="evidence" value="ECO:0007669"/>
    <property type="project" value="TreeGrafter"/>
</dbReference>
<evidence type="ECO:0000256" key="1">
    <source>
        <dbReference type="ARBA" id="ARBA00004651"/>
    </source>
</evidence>
<feature type="transmembrane region" description="Helical" evidence="11">
    <location>
        <begin position="6"/>
        <end position="32"/>
    </location>
</feature>
<reference evidence="14" key="1">
    <citation type="submission" date="2025-08" db="UniProtKB">
        <authorList>
            <consortium name="RefSeq"/>
        </authorList>
    </citation>
    <scope>IDENTIFICATION</scope>
    <source>
        <tissue evidence="14">Whole body</tissue>
    </source>
</reference>
<dbReference type="GeneID" id="112686639"/>
<keyword evidence="4 11" id="KW-0812">Transmembrane</keyword>
<feature type="transmembrane region" description="Helical" evidence="11">
    <location>
        <begin position="172"/>
        <end position="193"/>
    </location>
</feature>
<dbReference type="InterPro" id="IPR000276">
    <property type="entry name" value="GPCR_Rhodpsn"/>
</dbReference>
<evidence type="ECO:0000256" key="8">
    <source>
        <dbReference type="ARBA" id="ARBA00023170"/>
    </source>
</evidence>
<evidence type="ECO:0000256" key="2">
    <source>
        <dbReference type="ARBA" id="ARBA00010663"/>
    </source>
</evidence>
<protein>
    <submittedName>
        <fullName evidence="14">Melanopsin-like</fullName>
    </submittedName>
</protein>
<dbReference type="GO" id="GO:0005886">
    <property type="term" value="C:plasma membrane"/>
    <property type="evidence" value="ECO:0007669"/>
    <property type="project" value="UniProtKB-SubCell"/>
</dbReference>
<organism evidence="13 14">
    <name type="scientific">Sipha flava</name>
    <name type="common">yellow sugarcane aphid</name>
    <dbReference type="NCBI Taxonomy" id="143950"/>
    <lineage>
        <taxon>Eukaryota</taxon>
        <taxon>Metazoa</taxon>
        <taxon>Ecdysozoa</taxon>
        <taxon>Arthropoda</taxon>
        <taxon>Hexapoda</taxon>
        <taxon>Insecta</taxon>
        <taxon>Pterygota</taxon>
        <taxon>Neoptera</taxon>
        <taxon>Paraneoptera</taxon>
        <taxon>Hemiptera</taxon>
        <taxon>Sternorrhyncha</taxon>
        <taxon>Aphidomorpha</taxon>
        <taxon>Aphidoidea</taxon>
        <taxon>Aphididae</taxon>
        <taxon>Sipha</taxon>
    </lineage>
</organism>
<name>A0A8B8FVG0_9HEMI</name>
<dbReference type="PANTHER" id="PTHR11866">
    <property type="entry name" value="G-PROTEIN COUPLED RECEPTOR FAMILY 1 MEMBER"/>
    <property type="match status" value="1"/>
</dbReference>
<feature type="transmembrane region" description="Helical" evidence="11">
    <location>
        <begin position="87"/>
        <end position="110"/>
    </location>
</feature>
<comment type="subcellular location">
    <subcellularLocation>
        <location evidence="1">Cell membrane</location>
        <topology evidence="1">Multi-pass membrane protein</topology>
    </subcellularLocation>
</comment>
<evidence type="ECO:0000256" key="11">
    <source>
        <dbReference type="SAM" id="Phobius"/>
    </source>
</evidence>
<sequence length="318" mass="36434">MLCSKYLSVLGVHFGVSYTVGMLGNAAALYVLRRTRDGGHRKYAFMLRCLIVNDAVALNGLLAMFFANAYRPGTKVSTAWTCRSRVLLRFVSVESGPAVTFVMAAERWLALTKPFVYQKCINLWFLKKTMFALWFGVLCLACAPFFGFGIYWDEDSSTCVRYRHAKKTLDVMYVYVYFSVGLLQCLSTLYMNFKVMRLLNVKNVSRGKLLTCAVATKREKSFSWLMLLLSVTFLFCWIPHVVLIPLNRLIDDDNKMRPFNIVSDMLIVVHIILDPYLYVLQHWKLIRSAFLQPHSDENIKGIAVIYHSSSTKKLCEVS</sequence>
<dbReference type="InterPro" id="IPR008365">
    <property type="entry name" value="Prostanoid_rcpt"/>
</dbReference>
<keyword evidence="6" id="KW-0297">G-protein coupled receptor</keyword>
<feature type="transmembrane region" description="Helical" evidence="11">
    <location>
        <begin position="258"/>
        <end position="279"/>
    </location>
</feature>
<feature type="transmembrane region" description="Helical" evidence="11">
    <location>
        <begin position="44"/>
        <end position="67"/>
    </location>
</feature>